<dbReference type="EC" id="2.5.1.15" evidence="4"/>
<dbReference type="InterPro" id="IPR000489">
    <property type="entry name" value="Pterin-binding_dom"/>
</dbReference>
<evidence type="ECO:0000259" key="9">
    <source>
        <dbReference type="PROSITE" id="PS50972"/>
    </source>
</evidence>
<evidence type="ECO:0000256" key="5">
    <source>
        <dbReference type="ARBA" id="ARBA00022679"/>
    </source>
</evidence>
<dbReference type="PROSITE" id="PS50972">
    <property type="entry name" value="PTERIN_BINDING"/>
    <property type="match status" value="1"/>
</dbReference>
<dbReference type="CDD" id="cd00739">
    <property type="entry name" value="DHPS"/>
    <property type="match status" value="1"/>
</dbReference>
<comment type="pathway">
    <text evidence="3">Cofactor biosynthesis; tetrahydrofolate biosynthesis; 7,8-dihydrofolate from 2-amino-4-hydroxy-6-hydroxymethyl-7,8-dihydropteridine diphosphate and 4-aminobenzoate: step 1/2.</text>
</comment>
<dbReference type="Pfam" id="PF00809">
    <property type="entry name" value="Pterin_bind"/>
    <property type="match status" value="1"/>
</dbReference>
<dbReference type="OrthoDB" id="9811744at2"/>
<keyword evidence="11" id="KW-1185">Reference proteome</keyword>
<proteinExistence type="predicted"/>
<dbReference type="GO" id="GO:0004156">
    <property type="term" value="F:dihydropteroate synthase activity"/>
    <property type="evidence" value="ECO:0007669"/>
    <property type="project" value="UniProtKB-EC"/>
</dbReference>
<dbReference type="SUPFAM" id="SSF51717">
    <property type="entry name" value="Dihydropteroate synthetase-like"/>
    <property type="match status" value="1"/>
</dbReference>
<evidence type="ECO:0000256" key="6">
    <source>
        <dbReference type="ARBA" id="ARBA00022723"/>
    </source>
</evidence>
<dbReference type="NCBIfam" id="TIGR01496">
    <property type="entry name" value="DHPS"/>
    <property type="match status" value="1"/>
</dbReference>
<dbReference type="InterPro" id="IPR011005">
    <property type="entry name" value="Dihydropteroate_synth-like_sf"/>
</dbReference>
<name>A0A090ASJ6_9ENTR</name>
<dbReference type="GO" id="GO:0005829">
    <property type="term" value="C:cytosol"/>
    <property type="evidence" value="ECO:0007669"/>
    <property type="project" value="TreeGrafter"/>
</dbReference>
<evidence type="ECO:0000256" key="7">
    <source>
        <dbReference type="ARBA" id="ARBA00022842"/>
    </source>
</evidence>
<reference evidence="10 11" key="2">
    <citation type="journal article" date="2014" name="Curr. Biol.">
        <title>Symbiont-Supplemented Maternal Investment Underpinning Host's Ecological Adaptation.</title>
        <authorList>
            <person name="Kaiwa N."/>
            <person name="Hosokawa T."/>
            <person name="Nikoh N."/>
            <person name="Tanahashi M."/>
            <person name="Moriyama M."/>
            <person name="Meng X.Y."/>
            <person name="Maeda T."/>
            <person name="Yamaguchi K."/>
            <person name="Shigenobu S."/>
            <person name="Ito M."/>
            <person name="Fukatsu T."/>
        </authorList>
    </citation>
    <scope>NUCLEOTIDE SEQUENCE [LARGE SCALE GENOMIC DNA]</scope>
    <source>
        <strain evidence="10 11">UwTKB</strain>
    </source>
</reference>
<dbReference type="KEGG" id="sbw:TGUWTKB_6330"/>
<dbReference type="EMBL" id="AP014521">
    <property type="protein sequence ID" value="BAP58855.1"/>
    <property type="molecule type" value="Genomic_DNA"/>
</dbReference>
<keyword evidence="6" id="KW-0479">Metal-binding</keyword>
<keyword evidence="5" id="KW-0808">Transferase</keyword>
<comment type="cofactor">
    <cofactor evidence="2">
        <name>Mg(2+)</name>
        <dbReference type="ChEBI" id="CHEBI:18420"/>
    </cofactor>
</comment>
<protein>
    <recommendedName>
        <fullName evidence="4">dihydropteroate synthase</fullName>
        <ecNumber evidence="4">2.5.1.15</ecNumber>
    </recommendedName>
</protein>
<evidence type="ECO:0000256" key="3">
    <source>
        <dbReference type="ARBA" id="ARBA00004763"/>
    </source>
</evidence>
<keyword evidence="8" id="KW-0289">Folate biosynthesis</keyword>
<organism evidence="10 11">
    <name type="scientific">Candidatus Tachikawaea gelatinosa</name>
    <dbReference type="NCBI Taxonomy" id="1410383"/>
    <lineage>
        <taxon>Bacteria</taxon>
        <taxon>Pseudomonadati</taxon>
        <taxon>Pseudomonadota</taxon>
        <taxon>Gammaproteobacteria</taxon>
        <taxon>Enterobacterales</taxon>
        <taxon>Enterobacteriaceae</taxon>
        <taxon>Candidatus Tachikawaea</taxon>
    </lineage>
</organism>
<comment type="catalytic activity">
    <reaction evidence="1">
        <text>(7,8-dihydropterin-6-yl)methyl diphosphate + 4-aminobenzoate = 7,8-dihydropteroate + diphosphate</text>
        <dbReference type="Rhea" id="RHEA:19949"/>
        <dbReference type="ChEBI" id="CHEBI:17836"/>
        <dbReference type="ChEBI" id="CHEBI:17839"/>
        <dbReference type="ChEBI" id="CHEBI:33019"/>
        <dbReference type="ChEBI" id="CHEBI:72950"/>
        <dbReference type="EC" id="2.5.1.15"/>
    </reaction>
</comment>
<dbReference type="Gene3D" id="3.20.20.20">
    <property type="entry name" value="Dihydropteroate synthase-like"/>
    <property type="match status" value="1"/>
</dbReference>
<accession>A0A090ASJ6</accession>
<dbReference type="InterPro" id="IPR006390">
    <property type="entry name" value="DHP_synth_dom"/>
</dbReference>
<evidence type="ECO:0000313" key="11">
    <source>
        <dbReference type="Proteomes" id="UP000031627"/>
    </source>
</evidence>
<evidence type="ECO:0000256" key="8">
    <source>
        <dbReference type="ARBA" id="ARBA00022909"/>
    </source>
</evidence>
<dbReference type="PANTHER" id="PTHR20941">
    <property type="entry name" value="FOLATE SYNTHESIS PROTEINS"/>
    <property type="match status" value="1"/>
</dbReference>
<dbReference type="AlphaFoldDB" id="A0A090ASJ6"/>
<evidence type="ECO:0000256" key="2">
    <source>
        <dbReference type="ARBA" id="ARBA00001946"/>
    </source>
</evidence>
<gene>
    <name evidence="10" type="primary">folP</name>
    <name evidence="10" type="ORF">TGUWTKB_6330</name>
</gene>
<dbReference type="GO" id="GO:0046654">
    <property type="term" value="P:tetrahydrofolate biosynthetic process"/>
    <property type="evidence" value="ECO:0007669"/>
    <property type="project" value="TreeGrafter"/>
</dbReference>
<dbReference type="PROSITE" id="PS00793">
    <property type="entry name" value="DHPS_2"/>
    <property type="match status" value="1"/>
</dbReference>
<dbReference type="PANTHER" id="PTHR20941:SF1">
    <property type="entry name" value="FOLIC ACID SYNTHESIS PROTEIN FOL1"/>
    <property type="match status" value="1"/>
</dbReference>
<dbReference type="HOGENOM" id="CLU_008023_0_3_6"/>
<sequence length="279" mass="31701">MKIYSQKSFLDLTHIAIMGILNLTPDSFSDGNKYNTLSKALTHTKKMIKDGAKIIDIGGESSRPGAKNITAEEELERIMPILEAIIKRFDIWISVDTSKPEVMKEVKKVGVHMINDVRALQLPGALNTAYNINLPICLTHNPLKNIRKNFKKYDILREVDCFLQKKISKCKSIGIKMQNILIDPGFGFQKNHVDNYQLLANLTFLKHFKLPILVGISRKTMISQILKKTPIQCLSGNLSCIVIAAMQNVQIVRVHDVKETSQAIKIVEMIKYYKKDEYN</sequence>
<dbReference type="RefSeq" id="WP_041063448.1">
    <property type="nucleotide sequence ID" value="NZ_AP014521.1"/>
</dbReference>
<feature type="domain" description="Pterin-binding" evidence="9">
    <location>
        <begin position="15"/>
        <end position="265"/>
    </location>
</feature>
<dbReference type="STRING" id="1410383.TGUWTKB_6330"/>
<evidence type="ECO:0000313" key="10">
    <source>
        <dbReference type="EMBL" id="BAP58855.1"/>
    </source>
</evidence>
<evidence type="ECO:0000256" key="1">
    <source>
        <dbReference type="ARBA" id="ARBA00000012"/>
    </source>
</evidence>
<dbReference type="GO" id="GO:0046872">
    <property type="term" value="F:metal ion binding"/>
    <property type="evidence" value="ECO:0007669"/>
    <property type="project" value="UniProtKB-KW"/>
</dbReference>
<evidence type="ECO:0000256" key="4">
    <source>
        <dbReference type="ARBA" id="ARBA00012458"/>
    </source>
</evidence>
<dbReference type="GO" id="GO:0046656">
    <property type="term" value="P:folic acid biosynthetic process"/>
    <property type="evidence" value="ECO:0007669"/>
    <property type="project" value="UniProtKB-KW"/>
</dbReference>
<dbReference type="InterPro" id="IPR045031">
    <property type="entry name" value="DHP_synth-like"/>
</dbReference>
<dbReference type="Proteomes" id="UP000031627">
    <property type="component" value="Chromosome"/>
</dbReference>
<reference evidence="11" key="1">
    <citation type="submission" date="2013-11" db="EMBL/GenBank/DDBJ databases">
        <title>Symbiont-containing voluminous jelly as an extraordinary maternal gift for overwintering insect nymphs.</title>
        <authorList>
            <person name="Kaiwa N."/>
            <person name="Hosokawa T."/>
            <person name="Nikoh N."/>
            <person name="Meng X.Y."/>
            <person name="Tanahashi M."/>
            <person name="Moriyama M."/>
            <person name="Maeda T."/>
            <person name="Yamaguchi K."/>
            <person name="Shigenobu S."/>
            <person name="Ito M."/>
            <person name="Fukatsu T."/>
        </authorList>
    </citation>
    <scope>NUCLEOTIDE SEQUENCE [LARGE SCALE GENOMIC DNA]</scope>
    <source>
        <strain evidence="11">UwTKB</strain>
    </source>
</reference>
<keyword evidence="7" id="KW-0460">Magnesium</keyword>